<evidence type="ECO:0008006" key="6">
    <source>
        <dbReference type="Google" id="ProtNLM"/>
    </source>
</evidence>
<feature type="domain" description="DUF4139" evidence="2">
    <location>
        <begin position="294"/>
        <end position="737"/>
    </location>
</feature>
<evidence type="ECO:0000259" key="3">
    <source>
        <dbReference type="Pfam" id="PF13600"/>
    </source>
</evidence>
<dbReference type="AlphaFoldDB" id="A0A6G1HJ45"/>
<feature type="region of interest" description="Disordered" evidence="1">
    <location>
        <begin position="258"/>
        <end position="282"/>
    </location>
</feature>
<dbReference type="InterPro" id="IPR025554">
    <property type="entry name" value="DUF4140"/>
</dbReference>
<feature type="domain" description="DUF4140" evidence="3">
    <location>
        <begin position="16"/>
        <end position="139"/>
    </location>
</feature>
<feature type="compositionally biased region" description="Basic and acidic residues" evidence="1">
    <location>
        <begin position="190"/>
        <end position="205"/>
    </location>
</feature>
<dbReference type="InterPro" id="IPR037291">
    <property type="entry name" value="DUF4139"/>
</dbReference>
<dbReference type="PANTHER" id="PTHR31005">
    <property type="entry name" value="DUF4139 DOMAIN-CONTAINING PROTEIN"/>
    <property type="match status" value="1"/>
</dbReference>
<dbReference type="EMBL" id="ML996710">
    <property type="protein sequence ID" value="KAF2395921.1"/>
    <property type="molecule type" value="Genomic_DNA"/>
</dbReference>
<accession>A0A6G1HJ45</accession>
<evidence type="ECO:0000313" key="5">
    <source>
        <dbReference type="Proteomes" id="UP000799640"/>
    </source>
</evidence>
<reference evidence="4" key="1">
    <citation type="journal article" date="2020" name="Stud. Mycol.">
        <title>101 Dothideomycetes genomes: a test case for predicting lifestyles and emergence of pathogens.</title>
        <authorList>
            <person name="Haridas S."/>
            <person name="Albert R."/>
            <person name="Binder M."/>
            <person name="Bloem J."/>
            <person name="Labutti K."/>
            <person name="Salamov A."/>
            <person name="Andreopoulos B."/>
            <person name="Baker S."/>
            <person name="Barry K."/>
            <person name="Bills G."/>
            <person name="Bluhm B."/>
            <person name="Cannon C."/>
            <person name="Castanera R."/>
            <person name="Culley D."/>
            <person name="Daum C."/>
            <person name="Ezra D."/>
            <person name="Gonzalez J."/>
            <person name="Henrissat B."/>
            <person name="Kuo A."/>
            <person name="Liang C."/>
            <person name="Lipzen A."/>
            <person name="Lutzoni F."/>
            <person name="Magnuson J."/>
            <person name="Mondo S."/>
            <person name="Nolan M."/>
            <person name="Ohm R."/>
            <person name="Pangilinan J."/>
            <person name="Park H.-J."/>
            <person name="Ramirez L."/>
            <person name="Alfaro M."/>
            <person name="Sun H."/>
            <person name="Tritt A."/>
            <person name="Yoshinaga Y."/>
            <person name="Zwiers L.-H."/>
            <person name="Turgeon B."/>
            <person name="Goodwin S."/>
            <person name="Spatafora J."/>
            <person name="Crous P."/>
            <person name="Grigoriev I."/>
        </authorList>
    </citation>
    <scope>NUCLEOTIDE SEQUENCE</scope>
    <source>
        <strain evidence="4">CBS 262.69</strain>
    </source>
</reference>
<dbReference type="Pfam" id="PF13598">
    <property type="entry name" value="DUF4139"/>
    <property type="match status" value="1"/>
</dbReference>
<feature type="region of interest" description="Disordered" evidence="1">
    <location>
        <begin position="185"/>
        <end position="205"/>
    </location>
</feature>
<protein>
    <recommendedName>
        <fullName evidence="6">DUF4139 domain-containing protein</fullName>
    </recommendedName>
</protein>
<dbReference type="Pfam" id="PF13600">
    <property type="entry name" value="DUF4140"/>
    <property type="match status" value="1"/>
</dbReference>
<name>A0A6G1HJ45_9PEZI</name>
<keyword evidence="5" id="KW-1185">Reference proteome</keyword>
<feature type="region of interest" description="Disordered" evidence="1">
    <location>
        <begin position="77"/>
        <end position="105"/>
    </location>
</feature>
<evidence type="ECO:0000313" key="4">
    <source>
        <dbReference type="EMBL" id="KAF2395921.1"/>
    </source>
</evidence>
<dbReference type="InterPro" id="IPR011935">
    <property type="entry name" value="CHP02231"/>
</dbReference>
<dbReference type="Proteomes" id="UP000799640">
    <property type="component" value="Unassembled WGS sequence"/>
</dbReference>
<organism evidence="4 5">
    <name type="scientific">Trichodelitschia bisporula</name>
    <dbReference type="NCBI Taxonomy" id="703511"/>
    <lineage>
        <taxon>Eukaryota</taxon>
        <taxon>Fungi</taxon>
        <taxon>Dikarya</taxon>
        <taxon>Ascomycota</taxon>
        <taxon>Pezizomycotina</taxon>
        <taxon>Dothideomycetes</taxon>
        <taxon>Dothideomycetes incertae sedis</taxon>
        <taxon>Phaeotrichales</taxon>
        <taxon>Phaeotrichaceae</taxon>
        <taxon>Trichodelitschia</taxon>
    </lineage>
</organism>
<gene>
    <name evidence="4" type="ORF">EJ06DRAFT_501063</name>
</gene>
<sequence length="745" mass="81707">MAPQIFEVKDLPTKSVTLYPSRAHIVRNIPDIQLAPGLNEIEIHGLAPAVDEQSVQIEGRGKSVTITDITVDLVPNKEEFEDVYPSESESEEDSSDEESCSDDDIPTVKALSKEIKELSAKLTAEEDRIGSVDQQFATLQSYFSDIKVKECTAEALSNALAVYEKERDRLFGIRQSATDTIASLTKQRARKESERKRANKEPQRAKVAALKEKNAARWAARRQREELRREARRVRAEHEKFWPLKTYRIKLNLESAVDTPAGSRRGSIGSVTLSKNSPEELDEGTEQVERNVSLQLSYVTTDAFWTPRYDIDVSSVNKTASITYRAELSNHTSETWRDAKVSLSTSQTSFSGLDDKPPTMNVWNVKLGYSADGDALLNAQEVGPGGYMQRLNMKEKNMGAPSKKMMWMARQQYPEPAQAGGGGVFGSSNTTGLFGNSNAAPPPPQQAPAMAMYSAQQMAPISLQHQQQQLLLHEQQQKIQLAYAFQDAPHPSRSAPGASSPSESAIDFQESTWEDYGLTATYEIPGTRTLAPSSLARRHKIVTLTATNIVLSHIAVPKLRASAFLRARVRNPSSAVTLLRGNAGVTLDGSFLGNTVLTRVAPGQTFILSLGVDPALHVSYTKPTVHRATLGFLSKESSHQYTRSVILTNNKSTPVELLVLDQVPVSQDERLKIEILEPRGLGREGDAVKTGGSAVEGRKEWGRATAVLKKGGEIAFNVSLGKGQACVLKLEYGARMPSGETMTLA</sequence>
<evidence type="ECO:0000256" key="1">
    <source>
        <dbReference type="SAM" id="MobiDB-lite"/>
    </source>
</evidence>
<feature type="compositionally biased region" description="Acidic residues" evidence="1">
    <location>
        <begin position="79"/>
        <end position="105"/>
    </location>
</feature>
<proteinExistence type="predicted"/>
<dbReference type="OrthoDB" id="10068793at2759"/>
<dbReference type="PANTHER" id="PTHR31005:SF8">
    <property type="entry name" value="DUF4139 DOMAIN-CONTAINING PROTEIN"/>
    <property type="match status" value="1"/>
</dbReference>
<evidence type="ECO:0000259" key="2">
    <source>
        <dbReference type="Pfam" id="PF13598"/>
    </source>
</evidence>